<gene>
    <name evidence="4" type="ORF">EWB00_004335</name>
</gene>
<sequence length="1343" mass="151779">MLKEKTCFLFKWISLKMLGQSFNPKFLYPIIESDEGLWEINQSFVSGLTSFELYLGIHRFINFKVPPQDFFGLLDELMHLSGGRQLVLDPAVLESYLQELVEPTTDRNPFYYKSDFSQSPYAVQPTDLTNPHPGLQEEDNSHTTHQLNLLWLASHIALIETILRIYLSNIITSTKLLSAISTITGCPLDEYSIKGLQGADGALFWLVSVAARTATILGINDCTEWLTSHLFDKKKLNDAESPVSSNNAMYTANTDSLKESADKFLRGLAMANLVALTFHFYCPELAPFDDFFFNFPSTGEMEAVASHHNARAVALICQKNVDLYNVLNLMPDSCNGNEIQLSDSGSTTLNTLNLLGFCSQGLARSPTHRRLQHAALAGELFVYFTSRVPNREIPSLIPLDVDSTNYPHEIVAEQFQDSIKRELIGSNCVTSDINDNEVINMIPLDQLNSDSNSVSGQGTYRLDETSTEHQRERQQQPRQSGKTTSYFIRSKTIRLNKNSLDVEKLNSKLNELSTKQLVNSKTGGIYFPDNIYNEENKQDDVENQNTSRSILTKWNPLEALFKHNVINEPYEIFNNIPSTENHVAETECIGHCNPEVMSYCPVPDYQVPITTHGNVFNLKCTNDESVNVTTVTKSQRLKGNPVGDDTHKDYSSQVLNIKPVKHGRSLSHNRMLPIHSSFQHKSRRYTNFYPSRRSCYQIYHTSNHKTDQHDKNNRFVDCHYRSLRKRNFTPNNVDGYSDSDLNTVYYRVGDGEYSSTDYSSSSEQSMDDTTENPNEILYPNNSNQKRHDRHPNLVGNENSRRVLIQNITRKSYRRGRSKRRQRNTSEIINQPYFYGTVPVQHQVCCVHPCEAVSPKDYADIHCLPYTPVQPTYIHSPFIANTLNPNSLYTTNQPRFIGSPTFPVISPLYNTNPLSFSYPNNTDQLSAFNSNEQNILVSESINHTAHIMAEPVMTNQSTNLTTENCSPVTSQNQPEYSSCSVLQHKATSNQHTTISTNSSVIQLPVYYSQAESFFIPFETNSSNVSSTFHHKNKLMSKYLINKSKNELSIDQKPVHNNFTSDSAVHNLDDVSLKPVSSLISITKLENHQLSDSNKITSSSDSTEQLQNNIHAISGGQYPDNNCELHKPEKQTQEHTRLRRDSILPAYLEKRSMKAHEKEINNSDNSRSSSGKSQIISKINDNSLKSTENSVNISKVVIPNQQRRTASVSRTIGVVKPHFNGGRRRYTQDELSLLNIDSQSNTIEDGSSNDLKLFVQLKTKSNRRAISNALNYCCLAGPVNETAKRTALEALGCSDGKHFMILLKSQCQYSGLYNYLPVVEKAIRISGTGPSKIENNMVDKYYKLV</sequence>
<dbReference type="PANTHER" id="PTHR21595:SF0">
    <property type="entry name" value="PATRONIN"/>
    <property type="match status" value="1"/>
</dbReference>
<dbReference type="STRING" id="6182.A0A4Z2D5V4"/>
<feature type="compositionally biased region" description="Basic and acidic residues" evidence="2">
    <location>
        <begin position="461"/>
        <end position="475"/>
    </location>
</feature>
<dbReference type="PANTHER" id="PTHR21595">
    <property type="entry name" value="PATRONIN"/>
    <property type="match status" value="1"/>
</dbReference>
<dbReference type="GO" id="GO:0036449">
    <property type="term" value="C:microtubule minus-end"/>
    <property type="evidence" value="ECO:0007669"/>
    <property type="project" value="TreeGrafter"/>
</dbReference>
<dbReference type="InterPro" id="IPR011033">
    <property type="entry name" value="PRC_barrel-like_sf"/>
</dbReference>
<dbReference type="Pfam" id="PF08683">
    <property type="entry name" value="CAMSAP_CKK"/>
    <property type="match status" value="1"/>
</dbReference>
<dbReference type="PROSITE" id="PS51508">
    <property type="entry name" value="CKK"/>
    <property type="match status" value="1"/>
</dbReference>
<proteinExistence type="inferred from homology"/>
<evidence type="ECO:0000256" key="1">
    <source>
        <dbReference type="PROSITE-ProRule" id="PRU00841"/>
    </source>
</evidence>
<evidence type="ECO:0000256" key="2">
    <source>
        <dbReference type="SAM" id="MobiDB-lite"/>
    </source>
</evidence>
<dbReference type="InterPro" id="IPR014797">
    <property type="entry name" value="CKK_CAMSAP"/>
</dbReference>
<protein>
    <submittedName>
        <fullName evidence="4">Patronin isoform 2</fullName>
    </submittedName>
</protein>
<feature type="compositionally biased region" description="Low complexity" evidence="2">
    <location>
        <begin position="1160"/>
        <end position="1172"/>
    </location>
</feature>
<keyword evidence="5" id="KW-1185">Reference proteome</keyword>
<accession>A0A4Z2D5V4</accession>
<evidence type="ECO:0000313" key="4">
    <source>
        <dbReference type="EMBL" id="TNN11865.1"/>
    </source>
</evidence>
<feature type="compositionally biased region" description="Basic and acidic residues" evidence="2">
    <location>
        <begin position="1121"/>
        <end position="1159"/>
    </location>
</feature>
<comment type="caution">
    <text evidence="4">The sequence shown here is derived from an EMBL/GenBank/DDBJ whole genome shotgun (WGS) entry which is preliminary data.</text>
</comment>
<name>A0A4Z2D5V4_SCHJA</name>
<dbReference type="InterPro" id="IPR032940">
    <property type="entry name" value="CAMSAP"/>
</dbReference>
<comment type="similarity">
    <text evidence="1">Belongs to the CAMSAP1 family.</text>
</comment>
<feature type="region of interest" description="Disordered" evidence="2">
    <location>
        <begin position="1110"/>
        <end position="1172"/>
    </location>
</feature>
<dbReference type="SUPFAM" id="SSF50346">
    <property type="entry name" value="PRC-barrel domain"/>
    <property type="match status" value="1"/>
</dbReference>
<dbReference type="Proteomes" id="UP000311919">
    <property type="component" value="Unassembled WGS sequence"/>
</dbReference>
<dbReference type="EMBL" id="SKCS01000282">
    <property type="protein sequence ID" value="TNN11865.1"/>
    <property type="molecule type" value="Genomic_DNA"/>
</dbReference>
<dbReference type="OrthoDB" id="2125658at2759"/>
<dbReference type="InterPro" id="IPR038209">
    <property type="entry name" value="CKK_dom_sf"/>
</dbReference>
<dbReference type="GO" id="GO:0051011">
    <property type="term" value="F:microtubule minus-end binding"/>
    <property type="evidence" value="ECO:0007669"/>
    <property type="project" value="TreeGrafter"/>
</dbReference>
<dbReference type="GO" id="GO:0005516">
    <property type="term" value="F:calmodulin binding"/>
    <property type="evidence" value="ECO:0007669"/>
    <property type="project" value="InterPro"/>
</dbReference>
<feature type="region of interest" description="Disordered" evidence="2">
    <location>
        <begin position="447"/>
        <end position="484"/>
    </location>
</feature>
<feature type="domain" description="CKK" evidence="3">
    <location>
        <begin position="1248"/>
        <end position="1343"/>
    </location>
</feature>
<evidence type="ECO:0000313" key="5">
    <source>
        <dbReference type="Proteomes" id="UP000311919"/>
    </source>
</evidence>
<comment type="domain">
    <text evidence="1">The CKK domain binds microtubules.</text>
</comment>
<feature type="compositionally biased region" description="Low complexity" evidence="2">
    <location>
        <begin position="753"/>
        <end position="764"/>
    </location>
</feature>
<feature type="region of interest" description="Disordered" evidence="2">
    <location>
        <begin position="753"/>
        <end position="794"/>
    </location>
</feature>
<feature type="compositionally biased region" description="Polar residues" evidence="2">
    <location>
        <begin position="447"/>
        <end position="458"/>
    </location>
</feature>
<reference evidence="4 5" key="1">
    <citation type="submission" date="2019-03" db="EMBL/GenBank/DDBJ databases">
        <title>An improved genome assembly of the fluke Schistosoma japonicum.</title>
        <authorList>
            <person name="Hu W."/>
            <person name="Luo F."/>
            <person name="Yin M."/>
            <person name="Mo X."/>
            <person name="Sun C."/>
            <person name="Wu Q."/>
            <person name="Zhu B."/>
            <person name="Xiang M."/>
            <person name="Wang J."/>
            <person name="Wang Y."/>
            <person name="Zhang T."/>
            <person name="Xu B."/>
            <person name="Zheng H."/>
            <person name="Feng Z."/>
        </authorList>
    </citation>
    <scope>NUCLEOTIDE SEQUENCE [LARGE SCALE GENOMIC DNA]</scope>
    <source>
        <strain evidence="4">HuSjv2</strain>
        <tissue evidence="4">Worms</tissue>
    </source>
</reference>
<dbReference type="GO" id="GO:0031122">
    <property type="term" value="P:cytoplasmic microtubule organization"/>
    <property type="evidence" value="ECO:0007669"/>
    <property type="project" value="TreeGrafter"/>
</dbReference>
<keyword evidence="1" id="KW-0493">Microtubule</keyword>
<organism evidence="4 5">
    <name type="scientific">Schistosoma japonicum</name>
    <name type="common">Blood fluke</name>
    <dbReference type="NCBI Taxonomy" id="6182"/>
    <lineage>
        <taxon>Eukaryota</taxon>
        <taxon>Metazoa</taxon>
        <taxon>Spiralia</taxon>
        <taxon>Lophotrochozoa</taxon>
        <taxon>Platyhelminthes</taxon>
        <taxon>Trematoda</taxon>
        <taxon>Digenea</taxon>
        <taxon>Strigeidida</taxon>
        <taxon>Schistosomatoidea</taxon>
        <taxon>Schistosomatidae</taxon>
        <taxon>Schistosoma</taxon>
    </lineage>
</organism>
<dbReference type="GO" id="GO:0007026">
    <property type="term" value="P:negative regulation of microtubule depolymerization"/>
    <property type="evidence" value="ECO:0007669"/>
    <property type="project" value="TreeGrafter"/>
</dbReference>
<dbReference type="SMART" id="SM01051">
    <property type="entry name" value="CAMSAP_CKK"/>
    <property type="match status" value="1"/>
</dbReference>
<evidence type="ECO:0000259" key="3">
    <source>
        <dbReference type="PROSITE" id="PS51508"/>
    </source>
</evidence>
<dbReference type="Gene3D" id="3.10.20.360">
    <property type="entry name" value="CKK domain"/>
    <property type="match status" value="1"/>
</dbReference>